<dbReference type="InterPro" id="IPR033248">
    <property type="entry name" value="Transketolase_C"/>
</dbReference>
<sequence>MTTVLQSLNQAFHRVMEIHPDVLAIGEDIVDPYGGAFKVTRGLSTAFGDRVISSPISEAGITGLGIGLTLQGFRPVVEIMFGDFITLCADQLVNQASKIATMYSEPVSVPLIVRTPMGGRRGYGPTHSQTLERMFLGVSGLDVIALSPLVDCGSLFEQVVLTTDVPTLFVENKSLYAMPILNAESVSKRYGMTLKSSNQAIPTMTVSFGGEPDVTVVTYGGMVPVVLEAVKQVYEKEDLLCEVIVPHCISSIPDVELCESVSISRRLVVAEESGIGYGWGSEVIANISRIALDAPPQRVGASESSIPVNKALEAEVLPQVENVVQAIINSVDEDLQ</sequence>
<evidence type="ECO:0000313" key="5">
    <source>
        <dbReference type="EMBL" id="BCS89199.1"/>
    </source>
</evidence>
<evidence type="ECO:0000259" key="4">
    <source>
        <dbReference type="SMART" id="SM00861"/>
    </source>
</evidence>
<protein>
    <recommendedName>
        <fullName evidence="4">Transketolase-like pyrimidine-binding domain-containing protein</fullName>
    </recommendedName>
</protein>
<feature type="domain" description="Transketolase-like pyrimidine-binding" evidence="4">
    <location>
        <begin position="2"/>
        <end position="178"/>
    </location>
</feature>
<dbReference type="SMART" id="SM00861">
    <property type="entry name" value="Transket_pyr"/>
    <property type="match status" value="1"/>
</dbReference>
<accession>A0ABN6EVV6</accession>
<evidence type="ECO:0000313" key="6">
    <source>
        <dbReference type="Proteomes" id="UP001053296"/>
    </source>
</evidence>
<dbReference type="InterPro" id="IPR029061">
    <property type="entry name" value="THDP-binding"/>
</dbReference>
<dbReference type="InterPro" id="IPR005475">
    <property type="entry name" value="Transketolase-like_Pyr-bd"/>
</dbReference>
<dbReference type="InterPro" id="IPR009014">
    <property type="entry name" value="Transketo_C/PFOR_II"/>
</dbReference>
<keyword evidence="2" id="KW-0560">Oxidoreductase</keyword>
<dbReference type="PANTHER" id="PTHR43257">
    <property type="entry name" value="PYRUVATE DEHYDROGENASE E1 COMPONENT BETA SUBUNIT"/>
    <property type="match status" value="1"/>
</dbReference>
<dbReference type="RefSeq" id="WP_229591183.1">
    <property type="nucleotide sequence ID" value="NZ_AP024485.1"/>
</dbReference>
<dbReference type="Gene3D" id="3.40.50.970">
    <property type="match status" value="1"/>
</dbReference>
<keyword evidence="6" id="KW-1185">Reference proteome</keyword>
<dbReference type="EMBL" id="AP024485">
    <property type="protein sequence ID" value="BCS89199.1"/>
    <property type="molecule type" value="Genomic_DNA"/>
</dbReference>
<dbReference type="Pfam" id="PF02780">
    <property type="entry name" value="Transketolase_C"/>
    <property type="match status" value="1"/>
</dbReference>
<comment type="cofactor">
    <cofactor evidence="1">
        <name>thiamine diphosphate</name>
        <dbReference type="ChEBI" id="CHEBI:58937"/>
    </cofactor>
</comment>
<dbReference type="Pfam" id="PF02779">
    <property type="entry name" value="Transket_pyr"/>
    <property type="match status" value="1"/>
</dbReference>
<dbReference type="Proteomes" id="UP001053296">
    <property type="component" value="Chromosome"/>
</dbReference>
<dbReference type="SUPFAM" id="SSF52518">
    <property type="entry name" value="Thiamin diphosphate-binding fold (THDP-binding)"/>
    <property type="match status" value="1"/>
</dbReference>
<proteinExistence type="predicted"/>
<evidence type="ECO:0000256" key="3">
    <source>
        <dbReference type="ARBA" id="ARBA00023052"/>
    </source>
</evidence>
<gene>
    <name evidence="5" type="ORF">PSDVSF_24410</name>
</gene>
<reference evidence="5" key="1">
    <citation type="journal article" date="2022" name="Arch. Microbiol.">
        <title>Pseudodesulfovibrio sediminis sp. nov., a mesophilic and neutrophilic sulfate-reducing bacterium isolated from sediment of a brackish lake.</title>
        <authorList>
            <person name="Takahashi A."/>
            <person name="Kojima H."/>
            <person name="Watanabe M."/>
            <person name="Fukui M."/>
        </authorList>
    </citation>
    <scope>NUCLEOTIDE SEQUENCE</scope>
    <source>
        <strain evidence="5">SF6</strain>
    </source>
</reference>
<organism evidence="5 6">
    <name type="scientific">Pseudodesulfovibrio sediminis</name>
    <dbReference type="NCBI Taxonomy" id="2810563"/>
    <lineage>
        <taxon>Bacteria</taxon>
        <taxon>Pseudomonadati</taxon>
        <taxon>Thermodesulfobacteriota</taxon>
        <taxon>Desulfovibrionia</taxon>
        <taxon>Desulfovibrionales</taxon>
        <taxon>Desulfovibrionaceae</taxon>
    </lineage>
</organism>
<dbReference type="PANTHER" id="PTHR43257:SF2">
    <property type="entry name" value="PYRUVATE DEHYDROGENASE E1 COMPONENT SUBUNIT BETA"/>
    <property type="match status" value="1"/>
</dbReference>
<dbReference type="SUPFAM" id="SSF52922">
    <property type="entry name" value="TK C-terminal domain-like"/>
    <property type="match status" value="1"/>
</dbReference>
<keyword evidence="3" id="KW-0786">Thiamine pyrophosphate</keyword>
<dbReference type="Gene3D" id="3.40.50.920">
    <property type="match status" value="1"/>
</dbReference>
<evidence type="ECO:0000256" key="1">
    <source>
        <dbReference type="ARBA" id="ARBA00001964"/>
    </source>
</evidence>
<evidence type="ECO:0000256" key="2">
    <source>
        <dbReference type="ARBA" id="ARBA00023002"/>
    </source>
</evidence>
<name>A0ABN6EVV6_9BACT</name>